<comment type="caution">
    <text evidence="2">The sequence shown here is derived from an EMBL/GenBank/DDBJ whole genome shotgun (WGS) entry which is preliminary data.</text>
</comment>
<evidence type="ECO:0000313" key="3">
    <source>
        <dbReference type="Proteomes" id="UP001165079"/>
    </source>
</evidence>
<evidence type="ECO:0000313" key="2">
    <source>
        <dbReference type="EMBL" id="GLZ76061.1"/>
    </source>
</evidence>
<dbReference type="EMBL" id="BSTX01000001">
    <property type="protein sequence ID" value="GLZ76061.1"/>
    <property type="molecule type" value="Genomic_DNA"/>
</dbReference>
<organism evidence="2 3">
    <name type="scientific">Actinorhabdospora filicis</name>
    <dbReference type="NCBI Taxonomy" id="1785913"/>
    <lineage>
        <taxon>Bacteria</taxon>
        <taxon>Bacillati</taxon>
        <taxon>Actinomycetota</taxon>
        <taxon>Actinomycetes</taxon>
        <taxon>Micromonosporales</taxon>
        <taxon>Micromonosporaceae</taxon>
        <taxon>Actinorhabdospora</taxon>
    </lineage>
</organism>
<dbReference type="Proteomes" id="UP001165079">
    <property type="component" value="Unassembled WGS sequence"/>
</dbReference>
<dbReference type="Pfam" id="PF10615">
    <property type="entry name" value="DUF2470"/>
    <property type="match status" value="1"/>
</dbReference>
<keyword evidence="3" id="KW-1185">Reference proteome</keyword>
<name>A0A9W6SK25_9ACTN</name>
<dbReference type="AlphaFoldDB" id="A0A9W6SK25"/>
<proteinExistence type="predicted"/>
<sequence length="241" mass="25482">MHPSPAEITRTLATGRLGGYVRTPRNAPARLRHATLRDGTTLMLVRDGGAAAESLARPGDDVAAVLCVDDVPPLTGSPSLGRLWLSGWACPLEGEEARAAAVEFAEVNPAGDLLSLGEGYTLHRLDVAEVRLERSAGLAEVDVDAYLAAEPDPVAAWEAELLADLADHHAEQIGAFAGKRLAAGPDDRPPRVVRLDRYGMAFAMGDGRYARVGFAPPVSCRADLVGRMRGMLGMDGCRHAA</sequence>
<dbReference type="SUPFAM" id="SSF50475">
    <property type="entry name" value="FMN-binding split barrel"/>
    <property type="match status" value="1"/>
</dbReference>
<dbReference type="RefSeq" id="WP_285661260.1">
    <property type="nucleotide sequence ID" value="NZ_BSTX01000001.1"/>
</dbReference>
<dbReference type="Gene3D" id="3.20.180.10">
    <property type="entry name" value="PNP-oxidase-like"/>
    <property type="match status" value="1"/>
</dbReference>
<feature type="domain" description="DUF2470" evidence="1">
    <location>
        <begin position="159"/>
        <end position="228"/>
    </location>
</feature>
<protein>
    <recommendedName>
        <fullName evidence="1">DUF2470 domain-containing protein</fullName>
    </recommendedName>
</protein>
<dbReference type="InterPro" id="IPR037119">
    <property type="entry name" value="Haem_oxidase_HugZ-like_sf"/>
</dbReference>
<accession>A0A9W6SK25</accession>
<evidence type="ECO:0000259" key="1">
    <source>
        <dbReference type="Pfam" id="PF10615"/>
    </source>
</evidence>
<gene>
    <name evidence="2" type="ORF">Afil01_08680</name>
</gene>
<reference evidence="2" key="1">
    <citation type="submission" date="2023-03" db="EMBL/GenBank/DDBJ databases">
        <title>Actinorhabdospora filicis NBRC 111898.</title>
        <authorList>
            <person name="Ichikawa N."/>
            <person name="Sato H."/>
            <person name="Tonouchi N."/>
        </authorList>
    </citation>
    <scope>NUCLEOTIDE SEQUENCE</scope>
    <source>
        <strain evidence="2">NBRC 111898</strain>
    </source>
</reference>
<dbReference type="InterPro" id="IPR019595">
    <property type="entry name" value="DUF2470"/>
</dbReference>